<dbReference type="Proteomes" id="UP000321199">
    <property type="component" value="Chromosome"/>
</dbReference>
<dbReference type="PANTHER" id="PTHR42747:SF3">
    <property type="entry name" value="NITRONATE MONOOXYGENASE-RELATED"/>
    <property type="match status" value="1"/>
</dbReference>
<dbReference type="SUPFAM" id="SSF51412">
    <property type="entry name" value="Inosine monophosphate dehydrogenase (IMPDH)"/>
    <property type="match status" value="1"/>
</dbReference>
<evidence type="ECO:0000256" key="6">
    <source>
        <dbReference type="ARBA" id="ARBA00022741"/>
    </source>
</evidence>
<evidence type="ECO:0000313" key="13">
    <source>
        <dbReference type="Proteomes" id="UP000321199"/>
    </source>
</evidence>
<evidence type="ECO:0000256" key="3">
    <source>
        <dbReference type="ARBA" id="ARBA00022575"/>
    </source>
</evidence>
<dbReference type="RefSeq" id="WP_146912569.1">
    <property type="nucleotide sequence ID" value="NZ_CP042344.1"/>
</dbReference>
<evidence type="ECO:0000256" key="8">
    <source>
        <dbReference type="ARBA" id="ARBA00023033"/>
    </source>
</evidence>
<protein>
    <recommendedName>
        <fullName evidence="11">Nitronate monooxygenase</fullName>
    </recommendedName>
    <alternativeName>
        <fullName evidence="9">Propionate 3-nitronate monooxygenase</fullName>
    </alternativeName>
</protein>
<reference evidence="12 13" key="1">
    <citation type="submission" date="2019-07" db="EMBL/GenBank/DDBJ databases">
        <title>Complete genome sequence of Comamonas sp. NLF 7-7 isolated from livestock.</title>
        <authorList>
            <person name="Kim D.H."/>
            <person name="Kim J.G."/>
        </authorList>
    </citation>
    <scope>NUCLEOTIDE SEQUENCE [LARGE SCALE GENOMIC DNA]</scope>
    <source>
        <strain evidence="12 13">NLF 7-7</strain>
    </source>
</reference>
<evidence type="ECO:0000256" key="5">
    <source>
        <dbReference type="ARBA" id="ARBA00022643"/>
    </source>
</evidence>
<dbReference type="Gene3D" id="3.20.20.70">
    <property type="entry name" value="Aldolase class I"/>
    <property type="match status" value="1"/>
</dbReference>
<dbReference type="EMBL" id="CP042344">
    <property type="protein sequence ID" value="QEA12976.1"/>
    <property type="molecule type" value="Genomic_DNA"/>
</dbReference>
<keyword evidence="4" id="KW-0285">Flavoprotein</keyword>
<evidence type="ECO:0000256" key="9">
    <source>
        <dbReference type="ARBA" id="ARBA00031155"/>
    </source>
</evidence>
<dbReference type="KEGG" id="cof:FOZ74_08015"/>
<dbReference type="Pfam" id="PF03060">
    <property type="entry name" value="NMO"/>
    <property type="match status" value="1"/>
</dbReference>
<keyword evidence="5" id="KW-0288">FMN</keyword>
<sequence length="353" mass="36532">MTATPHLLQRIGITLPIIQAPMTGSDTPRLAAAVSRAGGLGSLGCGARSPAAMREAAAEVRGMTDRPFAMNLFVLENPAPEPAEVQAALQRLAPLYARFDLPLTPPARWCQDFDAQWQALLELRPAVASFTFGLLSAAQVEQLHRAGCLVVGTATTVAEALAWQNVGADAVVASGVEGGGHRGTFLAHTADDWTASQIGTMALVPACVDALSIPVIAAGGIMDGRGIAAALALGAQAAQLGTAFLACPESALVPAWREALAQAQGSDTRLTRAFSGRWARGIVNAAMRELGPEEDALPAYPIQNALMGPVRKAAAAAGDGGRMALWAGQGVGASRVLPARELVEVLEKEWRAA</sequence>
<keyword evidence="3" id="KW-0216">Detoxification</keyword>
<name>A0A5B8RTT7_9BURK</name>
<comment type="similarity">
    <text evidence="2">Belongs to the nitronate monooxygenase family. NMO class I subfamily.</text>
</comment>
<evidence type="ECO:0000256" key="2">
    <source>
        <dbReference type="ARBA" id="ARBA00009881"/>
    </source>
</evidence>
<dbReference type="InterPro" id="IPR013785">
    <property type="entry name" value="Aldolase_TIM"/>
</dbReference>
<evidence type="ECO:0000256" key="1">
    <source>
        <dbReference type="ARBA" id="ARBA00001917"/>
    </source>
</evidence>
<dbReference type="FunFam" id="3.20.20.70:FF:000154">
    <property type="entry name" value="Probable nitronate monooxygenase"/>
    <property type="match status" value="1"/>
</dbReference>
<evidence type="ECO:0000256" key="4">
    <source>
        <dbReference type="ARBA" id="ARBA00022630"/>
    </source>
</evidence>
<organism evidence="12 13">
    <name type="scientific">Comamonas flocculans</name>
    <dbReference type="NCBI Taxonomy" id="2597701"/>
    <lineage>
        <taxon>Bacteria</taxon>
        <taxon>Pseudomonadati</taxon>
        <taxon>Pseudomonadota</taxon>
        <taxon>Betaproteobacteria</taxon>
        <taxon>Burkholderiales</taxon>
        <taxon>Comamonadaceae</taxon>
        <taxon>Comamonas</taxon>
    </lineage>
</organism>
<dbReference type="CDD" id="cd04730">
    <property type="entry name" value="NPD_like"/>
    <property type="match status" value="1"/>
</dbReference>
<accession>A0A5B8RTT7</accession>
<keyword evidence="7" id="KW-0560">Oxidoreductase</keyword>
<dbReference type="GO" id="GO:0000166">
    <property type="term" value="F:nucleotide binding"/>
    <property type="evidence" value="ECO:0007669"/>
    <property type="project" value="UniProtKB-KW"/>
</dbReference>
<keyword evidence="8 12" id="KW-0503">Monooxygenase</keyword>
<proteinExistence type="inferred from homology"/>
<dbReference type="GO" id="GO:0009636">
    <property type="term" value="P:response to toxic substance"/>
    <property type="evidence" value="ECO:0007669"/>
    <property type="project" value="UniProtKB-KW"/>
</dbReference>
<dbReference type="GO" id="GO:0018580">
    <property type="term" value="F:nitronate monooxygenase activity"/>
    <property type="evidence" value="ECO:0007669"/>
    <property type="project" value="InterPro"/>
</dbReference>
<keyword evidence="6" id="KW-0547">Nucleotide-binding</keyword>
<dbReference type="OrthoDB" id="9778912at2"/>
<evidence type="ECO:0000256" key="11">
    <source>
        <dbReference type="ARBA" id="ARBA00067136"/>
    </source>
</evidence>
<keyword evidence="13" id="KW-1185">Reference proteome</keyword>
<evidence type="ECO:0000256" key="7">
    <source>
        <dbReference type="ARBA" id="ARBA00023002"/>
    </source>
</evidence>
<dbReference type="InterPro" id="IPR004136">
    <property type="entry name" value="NMO"/>
</dbReference>
<evidence type="ECO:0000313" key="12">
    <source>
        <dbReference type="EMBL" id="QEA12976.1"/>
    </source>
</evidence>
<dbReference type="PANTHER" id="PTHR42747">
    <property type="entry name" value="NITRONATE MONOOXYGENASE-RELATED"/>
    <property type="match status" value="1"/>
</dbReference>
<dbReference type="AlphaFoldDB" id="A0A5B8RTT7"/>
<comment type="catalytic activity">
    <reaction evidence="10">
        <text>3 propionate 3-nitronate + 3 O2 + H2O = 3 3-oxopropanoate + 2 nitrate + nitrite + H2O2 + 3 H(+)</text>
        <dbReference type="Rhea" id="RHEA:57332"/>
        <dbReference type="ChEBI" id="CHEBI:15377"/>
        <dbReference type="ChEBI" id="CHEBI:15378"/>
        <dbReference type="ChEBI" id="CHEBI:15379"/>
        <dbReference type="ChEBI" id="CHEBI:16240"/>
        <dbReference type="ChEBI" id="CHEBI:16301"/>
        <dbReference type="ChEBI" id="CHEBI:17632"/>
        <dbReference type="ChEBI" id="CHEBI:33190"/>
        <dbReference type="ChEBI" id="CHEBI:136067"/>
    </reaction>
</comment>
<comment type="cofactor">
    <cofactor evidence="1">
        <name>FMN</name>
        <dbReference type="ChEBI" id="CHEBI:58210"/>
    </cofactor>
</comment>
<evidence type="ECO:0000256" key="10">
    <source>
        <dbReference type="ARBA" id="ARBA00049401"/>
    </source>
</evidence>
<gene>
    <name evidence="12" type="ORF">FOZ74_08015</name>
</gene>